<dbReference type="EMBL" id="ASYR01000030">
    <property type="protein sequence ID" value="KAF0647962.1"/>
    <property type="molecule type" value="Genomic_DNA"/>
</dbReference>
<proteinExistence type="predicted"/>
<sequence length="108" mass="11726">MSGWPFGRTCSFAHTVLPGAAWRGLTPQSSARAVTRSRPRPDSESGSVARGLAGGRFSVRVSVTSMWKMPSVRVSWTRKSRPGTRPWRTALAVSSAVMRVRVSLIGLL</sequence>
<evidence type="ECO:0000313" key="3">
    <source>
        <dbReference type="Proteomes" id="UP000731519"/>
    </source>
</evidence>
<name>A0ABQ6XQE2_STRFR</name>
<comment type="caution">
    <text evidence="2">The sequence shown here is derived from an EMBL/GenBank/DDBJ whole genome shotgun (WGS) entry which is preliminary data.</text>
</comment>
<gene>
    <name evidence="2" type="ORF">K701_21260</name>
</gene>
<accession>A0ABQ6XQE2</accession>
<evidence type="ECO:0000313" key="2">
    <source>
        <dbReference type="EMBL" id="KAF0647962.1"/>
    </source>
</evidence>
<protein>
    <submittedName>
        <fullName evidence="2">Uncharacterized protein</fullName>
    </submittedName>
</protein>
<feature type="region of interest" description="Disordered" evidence="1">
    <location>
        <begin position="28"/>
        <end position="49"/>
    </location>
</feature>
<reference evidence="2 3" key="1">
    <citation type="submission" date="2013-05" db="EMBL/GenBank/DDBJ databases">
        <title>Genome Sequence of Streptomyces fradiae.</title>
        <authorList>
            <person name="Kirby R."/>
        </authorList>
    </citation>
    <scope>NUCLEOTIDE SEQUENCE [LARGE SCALE GENOMIC DNA]</scope>
    <source>
        <strain evidence="2 3">ATCC 10745</strain>
    </source>
</reference>
<keyword evidence="3" id="KW-1185">Reference proteome</keyword>
<dbReference type="Proteomes" id="UP000731519">
    <property type="component" value="Unassembled WGS sequence"/>
</dbReference>
<evidence type="ECO:0000256" key="1">
    <source>
        <dbReference type="SAM" id="MobiDB-lite"/>
    </source>
</evidence>
<organism evidence="2 3">
    <name type="scientific">Streptomyces fradiae ATCC 10745 = DSM 40063</name>
    <dbReference type="NCBI Taxonomy" id="1319510"/>
    <lineage>
        <taxon>Bacteria</taxon>
        <taxon>Bacillati</taxon>
        <taxon>Actinomycetota</taxon>
        <taxon>Actinomycetes</taxon>
        <taxon>Kitasatosporales</taxon>
        <taxon>Streptomycetaceae</taxon>
        <taxon>Streptomyces</taxon>
    </lineage>
</organism>